<feature type="binding site" evidence="9">
    <location>
        <position position="14"/>
    </location>
    <ligand>
        <name>NADPH</name>
        <dbReference type="ChEBI" id="CHEBI:57783"/>
    </ligand>
</feature>
<dbReference type="AlphaFoldDB" id="A0A1D8GBI6"/>
<feature type="domain" description="DXP reductoisomerase C-terminal" evidence="12">
    <location>
        <begin position="260"/>
        <end position="376"/>
    </location>
</feature>
<keyword evidence="9" id="KW-0460">Magnesium</keyword>
<feature type="binding site" evidence="9">
    <location>
        <position position="12"/>
    </location>
    <ligand>
        <name>NADPH</name>
        <dbReference type="ChEBI" id="CHEBI:57783"/>
    </ligand>
</feature>
<feature type="binding site" evidence="9">
    <location>
        <position position="124"/>
    </location>
    <ligand>
        <name>1-deoxy-D-xylulose 5-phosphate</name>
        <dbReference type="ChEBI" id="CHEBI:57792"/>
    </ligand>
</feature>
<evidence type="ECO:0000256" key="5">
    <source>
        <dbReference type="ARBA" id="ARBA00023002"/>
    </source>
</evidence>
<dbReference type="GO" id="GO:0016853">
    <property type="term" value="F:isomerase activity"/>
    <property type="evidence" value="ECO:0007669"/>
    <property type="project" value="UniProtKB-KW"/>
</dbReference>
<keyword evidence="13" id="KW-0413">Isomerase</keyword>
<dbReference type="FunFam" id="3.40.50.720:FF:000045">
    <property type="entry name" value="1-deoxy-D-xylulose 5-phosphate reductoisomerase"/>
    <property type="match status" value="1"/>
</dbReference>
<dbReference type="KEGG" id="gfe:Gferi_00765"/>
<protein>
    <recommendedName>
        <fullName evidence="9">1-deoxy-D-xylulose 5-phosphate reductoisomerase</fullName>
        <shortName evidence="9">DXP reductoisomerase</shortName>
        <ecNumber evidence="9">1.1.1.267</ecNumber>
    </recommendedName>
    <alternativeName>
        <fullName evidence="9">1-deoxyxylulose-5-phosphate reductoisomerase</fullName>
    </alternativeName>
    <alternativeName>
        <fullName evidence="9">2-C-methyl-D-erythritol 4-phosphate synthase</fullName>
    </alternativeName>
</protein>
<feature type="binding site" evidence="9">
    <location>
        <position position="11"/>
    </location>
    <ligand>
        <name>NADPH</name>
        <dbReference type="ChEBI" id="CHEBI:57783"/>
    </ligand>
</feature>
<feature type="domain" description="1-deoxy-D-xylulose 5-phosphate reductoisomerase N-terminal" evidence="10">
    <location>
        <begin position="5"/>
        <end position="131"/>
    </location>
</feature>
<feature type="domain" description="1-deoxy-D-xylulose 5-phosphate reductoisomerase C-terminal" evidence="11">
    <location>
        <begin position="145"/>
        <end position="228"/>
    </location>
</feature>
<dbReference type="EC" id="1.1.1.267" evidence="9"/>
<evidence type="ECO:0000256" key="9">
    <source>
        <dbReference type="HAMAP-Rule" id="MF_00183"/>
    </source>
</evidence>
<dbReference type="NCBIfam" id="NF009114">
    <property type="entry name" value="PRK12464.1"/>
    <property type="match status" value="1"/>
</dbReference>
<dbReference type="InterPro" id="IPR013512">
    <property type="entry name" value="DXP_reductoisomerase_N"/>
</dbReference>
<dbReference type="GO" id="GO:0030145">
    <property type="term" value="F:manganese ion binding"/>
    <property type="evidence" value="ECO:0007669"/>
    <property type="project" value="TreeGrafter"/>
</dbReference>
<feature type="binding site" evidence="9">
    <location>
        <position position="175"/>
    </location>
    <ligand>
        <name>1-deoxy-D-xylulose 5-phosphate</name>
        <dbReference type="ChEBI" id="CHEBI:57792"/>
    </ligand>
</feature>
<comment type="cofactor">
    <cofactor evidence="9">
        <name>Mg(2+)</name>
        <dbReference type="ChEBI" id="CHEBI:18420"/>
    </cofactor>
    <cofactor evidence="9">
        <name>Mn(2+)</name>
        <dbReference type="ChEBI" id="CHEBI:29035"/>
    </cofactor>
</comment>
<dbReference type="InterPro" id="IPR013644">
    <property type="entry name" value="DXP_reductoisomerase_C"/>
</dbReference>
<feature type="binding site" evidence="9">
    <location>
        <position position="151"/>
    </location>
    <ligand>
        <name>Mn(2+)</name>
        <dbReference type="ChEBI" id="CHEBI:29035"/>
    </ligand>
</feature>
<feature type="binding site" evidence="9">
    <location>
        <position position="39"/>
    </location>
    <ligand>
        <name>NADPH</name>
        <dbReference type="ChEBI" id="CHEBI:57783"/>
    </ligand>
</feature>
<keyword evidence="7 9" id="KW-0414">Isoprene biosynthesis</keyword>
<comment type="pathway">
    <text evidence="1 9">Isoprenoid biosynthesis; isopentenyl diphosphate biosynthesis via DXP pathway; isopentenyl diphosphate from 1-deoxy-D-xylulose 5-phosphate: step 1/6.</text>
</comment>
<dbReference type="GO" id="GO:0070402">
    <property type="term" value="F:NADPH binding"/>
    <property type="evidence" value="ECO:0007669"/>
    <property type="project" value="InterPro"/>
</dbReference>
<feature type="binding site" evidence="9">
    <location>
        <position position="123"/>
    </location>
    <ligand>
        <name>NADPH</name>
        <dbReference type="ChEBI" id="CHEBI:57783"/>
    </ligand>
</feature>
<dbReference type="SUPFAM" id="SSF69055">
    <property type="entry name" value="1-deoxy-D-xylulose-5-phosphate reductoisomerase, C-terminal domain"/>
    <property type="match status" value="1"/>
</dbReference>
<comment type="caution">
    <text evidence="9">Lacks conserved residue(s) required for the propagation of feature annotation.</text>
</comment>
<dbReference type="GO" id="GO:0030604">
    <property type="term" value="F:1-deoxy-D-xylulose-5-phosphate reductoisomerase activity"/>
    <property type="evidence" value="ECO:0007669"/>
    <property type="project" value="UniProtKB-UniRule"/>
</dbReference>
<keyword evidence="4 9" id="KW-0521">NADP</keyword>
<proteinExistence type="inferred from homology"/>
<dbReference type="PANTHER" id="PTHR30525">
    <property type="entry name" value="1-DEOXY-D-XYLULOSE 5-PHOSPHATE REDUCTOISOMERASE"/>
    <property type="match status" value="1"/>
</dbReference>
<sequence>MMKKISILGSTGSIGRQTLDVVRANREAFCIMGLSGNHNIDLLEAQIKEFQPKIAAVMDHEKALELSKRLGKCSTEVLAGMEGLIAIATMEEIELLMTAVVGMVGLLPTIKAIQSKKNIALANKETLVTAGEIVMEEARRNQVKIIPVDSEHSAIFQCLKGYNLKEVNRIILTASGGPFRGFQRNQLEKVTLEETLKHPKWNMGKKISVDSATLMNKGLEVIEAKWLFDLEQHQIEVVVHPQSIIHSMVEFIDSSILAQLGCPDMRVPIQFALTYPNRVENQLQRLNFSELRELTFEKPDMENFTCLKLAIEAMNQGGSYPTVLNAANEVLVDRFLQRKIGFMDIPNEIESVLENNPFKKVEDINEIIVIDQWTRDFVNNRISS</sequence>
<accession>A0A1D8GBI6</accession>
<dbReference type="GO" id="GO:0051484">
    <property type="term" value="P:isopentenyl diphosphate biosynthetic process, methylerythritol 4-phosphate pathway involved in terpenoid biosynthetic process"/>
    <property type="evidence" value="ECO:0007669"/>
    <property type="project" value="UniProtKB-ARBA"/>
</dbReference>
<feature type="binding site" evidence="9">
    <location>
        <position position="220"/>
    </location>
    <ligand>
        <name>Mn(2+)</name>
        <dbReference type="ChEBI" id="CHEBI:29035"/>
    </ligand>
</feature>
<keyword evidence="6 9" id="KW-0464">Manganese</keyword>
<feature type="binding site" evidence="9">
    <location>
        <position position="149"/>
    </location>
    <ligand>
        <name>Mn(2+)</name>
        <dbReference type="ChEBI" id="CHEBI:29035"/>
    </ligand>
</feature>
<evidence type="ECO:0000259" key="12">
    <source>
        <dbReference type="Pfam" id="PF13288"/>
    </source>
</evidence>
<dbReference type="Pfam" id="PF02670">
    <property type="entry name" value="DXP_reductoisom"/>
    <property type="match status" value="1"/>
</dbReference>
<feature type="binding site" evidence="9">
    <location>
        <position position="217"/>
    </location>
    <ligand>
        <name>1-deoxy-D-xylulose 5-phosphate</name>
        <dbReference type="ChEBI" id="CHEBI:57792"/>
    </ligand>
</feature>
<dbReference type="NCBIfam" id="TIGR00243">
    <property type="entry name" value="Dxr"/>
    <property type="match status" value="1"/>
</dbReference>
<feature type="binding site" evidence="9">
    <location>
        <position position="151"/>
    </location>
    <ligand>
        <name>1-deoxy-D-xylulose 5-phosphate</name>
        <dbReference type="ChEBI" id="CHEBI:57792"/>
    </ligand>
</feature>
<evidence type="ECO:0000256" key="2">
    <source>
        <dbReference type="ARBA" id="ARBA00006825"/>
    </source>
</evidence>
<evidence type="ECO:0000256" key="8">
    <source>
        <dbReference type="ARBA" id="ARBA00048543"/>
    </source>
</evidence>
<comment type="catalytic activity">
    <reaction evidence="8">
        <text>2-C-methyl-D-erythritol 4-phosphate + NADP(+) = 1-deoxy-D-xylulose 5-phosphate + NADPH + H(+)</text>
        <dbReference type="Rhea" id="RHEA:13717"/>
        <dbReference type="ChEBI" id="CHEBI:15378"/>
        <dbReference type="ChEBI" id="CHEBI:57783"/>
        <dbReference type="ChEBI" id="CHEBI:57792"/>
        <dbReference type="ChEBI" id="CHEBI:58262"/>
        <dbReference type="ChEBI" id="CHEBI:58349"/>
        <dbReference type="EC" id="1.1.1.267"/>
    </reaction>
    <physiologicalReaction direction="right-to-left" evidence="8">
        <dbReference type="Rhea" id="RHEA:13719"/>
    </physiologicalReaction>
</comment>
<evidence type="ECO:0000259" key="11">
    <source>
        <dbReference type="Pfam" id="PF08436"/>
    </source>
</evidence>
<evidence type="ECO:0000256" key="7">
    <source>
        <dbReference type="ARBA" id="ARBA00023229"/>
    </source>
</evidence>
<dbReference type="SUPFAM" id="SSF55347">
    <property type="entry name" value="Glyceraldehyde-3-phosphate dehydrogenase-like, C-terminal domain"/>
    <property type="match status" value="1"/>
</dbReference>
<dbReference type="PIRSF" id="PIRSF006205">
    <property type="entry name" value="Dxp_reductismrs"/>
    <property type="match status" value="1"/>
</dbReference>
<dbReference type="Gene3D" id="3.40.50.720">
    <property type="entry name" value="NAD(P)-binding Rossmann-like Domain"/>
    <property type="match status" value="1"/>
</dbReference>
<feature type="binding site" evidence="9">
    <location>
        <position position="211"/>
    </location>
    <ligand>
        <name>1-deoxy-D-xylulose 5-phosphate</name>
        <dbReference type="ChEBI" id="CHEBI:57792"/>
    </ligand>
</feature>
<dbReference type="Proteomes" id="UP000095743">
    <property type="component" value="Chromosome"/>
</dbReference>
<reference evidence="13 14" key="1">
    <citation type="submission" date="2016-09" db="EMBL/GenBank/DDBJ databases">
        <title>Genomic analysis reveals versatility of anaerobic energy metabolism of Geosporobacter ferrireducens IRF9 of phylum Firmicutes.</title>
        <authorList>
            <person name="Kim S.-J."/>
        </authorList>
    </citation>
    <scope>NUCLEOTIDE SEQUENCE [LARGE SCALE GENOMIC DNA]</scope>
    <source>
        <strain evidence="13 14">IRF9</strain>
    </source>
</reference>
<dbReference type="Gene3D" id="1.10.1740.10">
    <property type="match status" value="1"/>
</dbReference>
<dbReference type="Pfam" id="PF13288">
    <property type="entry name" value="DXPR_C"/>
    <property type="match status" value="1"/>
</dbReference>
<evidence type="ECO:0000313" key="13">
    <source>
        <dbReference type="EMBL" id="AOT68243.1"/>
    </source>
</evidence>
<keyword evidence="5 9" id="KW-0560">Oxidoreductase</keyword>
<dbReference type="UniPathway" id="UPA00056">
    <property type="reaction ID" value="UER00092"/>
</dbReference>
<dbReference type="InterPro" id="IPR026877">
    <property type="entry name" value="DXPR_C"/>
</dbReference>
<evidence type="ECO:0000256" key="6">
    <source>
        <dbReference type="ARBA" id="ARBA00023211"/>
    </source>
</evidence>
<evidence type="ECO:0000313" key="14">
    <source>
        <dbReference type="Proteomes" id="UP000095743"/>
    </source>
</evidence>
<dbReference type="HAMAP" id="MF_00183">
    <property type="entry name" value="DXP_reductoisom"/>
    <property type="match status" value="1"/>
</dbReference>
<keyword evidence="3 9" id="KW-0479">Metal-binding</keyword>
<feature type="binding site" evidence="9">
    <location>
        <position position="150"/>
    </location>
    <ligand>
        <name>1-deoxy-D-xylulose 5-phosphate</name>
        <dbReference type="ChEBI" id="CHEBI:57792"/>
    </ligand>
</feature>
<comment type="function">
    <text evidence="9">Catalyzes the NADPH-dependent rearrangement and reduction of 1-deoxy-D-xylulose-5-phosphate (DXP) to 2-C-methyl-D-erythritol 4-phosphate (MEP).</text>
</comment>
<evidence type="ECO:0000256" key="4">
    <source>
        <dbReference type="ARBA" id="ARBA00022857"/>
    </source>
</evidence>
<dbReference type="InterPro" id="IPR036291">
    <property type="entry name" value="NAD(P)-bd_dom_sf"/>
</dbReference>
<name>A0A1D8GBI6_9FIRM</name>
<dbReference type="Pfam" id="PF08436">
    <property type="entry name" value="DXP_redisom_C"/>
    <property type="match status" value="1"/>
</dbReference>
<dbReference type="InterPro" id="IPR003821">
    <property type="entry name" value="DXP_reductoisomerase"/>
</dbReference>
<comment type="similarity">
    <text evidence="2 9">Belongs to the DXR family.</text>
</comment>
<evidence type="ECO:0000259" key="10">
    <source>
        <dbReference type="Pfam" id="PF02670"/>
    </source>
</evidence>
<dbReference type="STRING" id="1424294.Gferi_00765"/>
<feature type="binding site" evidence="9">
    <location>
        <position position="125"/>
    </location>
    <ligand>
        <name>NADPH</name>
        <dbReference type="ChEBI" id="CHEBI:57783"/>
    </ligand>
</feature>
<dbReference type="EMBL" id="CP017269">
    <property type="protein sequence ID" value="AOT68243.1"/>
    <property type="molecule type" value="Genomic_DNA"/>
</dbReference>
<dbReference type="SUPFAM" id="SSF51735">
    <property type="entry name" value="NAD(P)-binding Rossmann-fold domains"/>
    <property type="match status" value="1"/>
</dbReference>
<feature type="binding site" evidence="9">
    <location>
        <position position="198"/>
    </location>
    <ligand>
        <name>1-deoxy-D-xylulose 5-phosphate</name>
        <dbReference type="ChEBI" id="CHEBI:57792"/>
    </ligand>
</feature>
<feature type="binding site" evidence="9">
    <location>
        <position position="13"/>
    </location>
    <ligand>
        <name>NADPH</name>
        <dbReference type="ChEBI" id="CHEBI:57783"/>
    </ligand>
</feature>
<evidence type="ECO:0000256" key="1">
    <source>
        <dbReference type="ARBA" id="ARBA00005094"/>
    </source>
</evidence>
<dbReference type="InterPro" id="IPR036169">
    <property type="entry name" value="DXPR_C_sf"/>
</dbReference>
<dbReference type="PANTHER" id="PTHR30525:SF0">
    <property type="entry name" value="1-DEOXY-D-XYLULOSE 5-PHOSPHATE REDUCTOISOMERASE, CHLOROPLASTIC"/>
    <property type="match status" value="1"/>
</dbReference>
<gene>
    <name evidence="9" type="primary">dxr</name>
    <name evidence="13" type="ORF">Gferi_00765</name>
</gene>
<evidence type="ECO:0000256" key="3">
    <source>
        <dbReference type="ARBA" id="ARBA00022723"/>
    </source>
</evidence>
<organism evidence="13 14">
    <name type="scientific">Geosporobacter ferrireducens</name>
    <dbReference type="NCBI Taxonomy" id="1424294"/>
    <lineage>
        <taxon>Bacteria</taxon>
        <taxon>Bacillati</taxon>
        <taxon>Bacillota</taxon>
        <taxon>Clostridia</taxon>
        <taxon>Peptostreptococcales</taxon>
        <taxon>Thermotaleaceae</taxon>
        <taxon>Geosporobacter</taxon>
    </lineage>
</organism>
<feature type="binding site" evidence="9">
    <location>
        <position position="220"/>
    </location>
    <ligand>
        <name>1-deoxy-D-xylulose 5-phosphate</name>
        <dbReference type="ChEBI" id="CHEBI:57792"/>
    </ligand>
</feature>
<feature type="binding site" evidence="9">
    <location>
        <position position="204"/>
    </location>
    <ligand>
        <name>NADPH</name>
        <dbReference type="ChEBI" id="CHEBI:57783"/>
    </ligand>
</feature>
<keyword evidence="14" id="KW-1185">Reference proteome</keyword>
<feature type="binding site" evidence="9">
    <location>
        <position position="216"/>
    </location>
    <ligand>
        <name>1-deoxy-D-xylulose 5-phosphate</name>
        <dbReference type="ChEBI" id="CHEBI:57792"/>
    </ligand>
</feature>